<keyword evidence="1" id="KW-0812">Transmembrane</keyword>
<proteinExistence type="predicted"/>
<keyword evidence="3" id="KW-1185">Reference proteome</keyword>
<evidence type="ECO:0000313" key="2">
    <source>
        <dbReference type="EMBL" id="MVA95745.1"/>
    </source>
</evidence>
<feature type="transmembrane region" description="Helical" evidence="1">
    <location>
        <begin position="7"/>
        <end position="33"/>
    </location>
</feature>
<reference evidence="2 3" key="1">
    <citation type="submission" date="2019-12" db="EMBL/GenBank/DDBJ databases">
        <title>Nitratireductor arenosus sp. nov., Isolated from sea sand, Jeju island, South Korea.</title>
        <authorList>
            <person name="Kim W."/>
        </authorList>
    </citation>
    <scope>NUCLEOTIDE SEQUENCE [LARGE SCALE GENOMIC DNA]</scope>
    <source>
        <strain evidence="2 3">CAU 1489</strain>
    </source>
</reference>
<keyword evidence="1" id="KW-0472">Membrane</keyword>
<dbReference type="EMBL" id="WPHG01000001">
    <property type="protein sequence ID" value="MVA95745.1"/>
    <property type="molecule type" value="Genomic_DNA"/>
</dbReference>
<evidence type="ECO:0000313" key="3">
    <source>
        <dbReference type="Proteomes" id="UP000463224"/>
    </source>
</evidence>
<dbReference type="Proteomes" id="UP000463224">
    <property type="component" value="Unassembled WGS sequence"/>
</dbReference>
<sequence length="66" mass="7135">MDARTRNAAIAAAIILVGFGLFAFYMPTIMLAVGESSPLAAGAIAVTFVVAFFLVFWLRGRAQRRK</sequence>
<organism evidence="2 3">
    <name type="scientific">Nitratireductor arenosus</name>
    <dbReference type="NCBI Taxonomy" id="2682096"/>
    <lineage>
        <taxon>Bacteria</taxon>
        <taxon>Pseudomonadati</taxon>
        <taxon>Pseudomonadota</taxon>
        <taxon>Alphaproteobacteria</taxon>
        <taxon>Hyphomicrobiales</taxon>
        <taxon>Phyllobacteriaceae</taxon>
        <taxon>Nitratireductor</taxon>
    </lineage>
</organism>
<accession>A0A844Q934</accession>
<comment type="caution">
    <text evidence="2">The sequence shown here is derived from an EMBL/GenBank/DDBJ whole genome shotgun (WGS) entry which is preliminary data.</text>
</comment>
<protein>
    <submittedName>
        <fullName evidence="2">Uncharacterized protein</fullName>
    </submittedName>
</protein>
<dbReference type="RefSeq" id="WP_156710631.1">
    <property type="nucleotide sequence ID" value="NZ_WPHG01000001.1"/>
</dbReference>
<dbReference type="AlphaFoldDB" id="A0A844Q934"/>
<keyword evidence="1" id="KW-1133">Transmembrane helix</keyword>
<evidence type="ECO:0000256" key="1">
    <source>
        <dbReference type="SAM" id="Phobius"/>
    </source>
</evidence>
<name>A0A844Q934_9HYPH</name>
<feature type="transmembrane region" description="Helical" evidence="1">
    <location>
        <begin position="39"/>
        <end position="58"/>
    </location>
</feature>
<gene>
    <name evidence="2" type="ORF">GN330_00570</name>
</gene>